<dbReference type="KEGG" id="bsau:DWV08_10375"/>
<keyword evidence="12" id="KW-1185">Reference proteome</keyword>
<gene>
    <name evidence="10" type="ORF">DWV08_10375</name>
    <name evidence="11" type="ORF">DXU92_02125</name>
</gene>
<dbReference type="EMBL" id="CP031356">
    <property type="protein sequence ID" value="AXK45971.1"/>
    <property type="molecule type" value="Genomic_DNA"/>
</dbReference>
<evidence type="ECO:0000256" key="7">
    <source>
        <dbReference type="ARBA" id="ARBA00023136"/>
    </source>
</evidence>
<feature type="compositionally biased region" description="Low complexity" evidence="8">
    <location>
        <begin position="155"/>
        <end position="164"/>
    </location>
</feature>
<dbReference type="GO" id="GO:0015385">
    <property type="term" value="F:sodium:proton antiporter activity"/>
    <property type="evidence" value="ECO:0007669"/>
    <property type="project" value="TreeGrafter"/>
</dbReference>
<evidence type="ECO:0000313" key="10">
    <source>
        <dbReference type="EMBL" id="AXK45971.1"/>
    </source>
</evidence>
<dbReference type="PANTHER" id="PTHR34702:SF1">
    <property type="entry name" value="NA(+)_H(+) ANTIPORTER SUBUNIT F"/>
    <property type="match status" value="1"/>
</dbReference>
<feature type="transmembrane region" description="Helical" evidence="9">
    <location>
        <begin position="36"/>
        <end position="55"/>
    </location>
</feature>
<dbReference type="InterPro" id="IPR007208">
    <property type="entry name" value="MrpF/PhaF-like"/>
</dbReference>
<keyword evidence="3" id="KW-0813">Transport</keyword>
<reference evidence="11 13" key="2">
    <citation type="submission" date="2018-08" db="EMBL/GenBank/DDBJ databases">
        <title>Brachybacterium saurashtrense DSM 23186.</title>
        <authorList>
            <person name="Li Y."/>
        </authorList>
    </citation>
    <scope>NUCLEOTIDE SEQUENCE [LARGE SCALE GENOMIC DNA]</scope>
    <source>
        <strain evidence="11 13">DSM 23186</strain>
    </source>
</reference>
<evidence type="ECO:0000313" key="13">
    <source>
        <dbReference type="Proteomes" id="UP000282185"/>
    </source>
</evidence>
<keyword evidence="6 9" id="KW-1133">Transmembrane helix</keyword>
<evidence type="ECO:0000256" key="9">
    <source>
        <dbReference type="SAM" id="Phobius"/>
    </source>
</evidence>
<dbReference type="RefSeq" id="WP_115413710.1">
    <property type="nucleotide sequence ID" value="NZ_CP031356.1"/>
</dbReference>
<evidence type="ECO:0000313" key="12">
    <source>
        <dbReference type="Proteomes" id="UP000254236"/>
    </source>
</evidence>
<dbReference type="Pfam" id="PF04066">
    <property type="entry name" value="MrpF_PhaF"/>
    <property type="match status" value="1"/>
</dbReference>
<dbReference type="AlphaFoldDB" id="A0A345YPW9"/>
<feature type="transmembrane region" description="Helical" evidence="9">
    <location>
        <begin position="61"/>
        <end position="85"/>
    </location>
</feature>
<sequence length="205" mass="20979">MSAFEILLLVCAAVLAAAALAVTFRMIVGPTILDRAIASDSLVTLVVMGMALYAAGTRTTWAGPVMLALTGLAFIGTVTFARFVAREDLHRGVQRPHVEEPATETAAHEAVHFGPFAQEPAGPEHADAADGPVAGADGPVNRAGDLSGLGAAWAADAAHASPWGEEGSARWGEETETSSPGSEDEEAPARGGRDEEPEGPTGGAR</sequence>
<evidence type="ECO:0000256" key="4">
    <source>
        <dbReference type="ARBA" id="ARBA00022475"/>
    </source>
</evidence>
<keyword evidence="4" id="KW-1003">Cell membrane</keyword>
<keyword evidence="5 9" id="KW-0812">Transmembrane</keyword>
<organism evidence="11 13">
    <name type="scientific">Brachybacterium saurashtrense</name>
    <dbReference type="NCBI Taxonomy" id="556288"/>
    <lineage>
        <taxon>Bacteria</taxon>
        <taxon>Bacillati</taxon>
        <taxon>Actinomycetota</taxon>
        <taxon>Actinomycetes</taxon>
        <taxon>Micrococcales</taxon>
        <taxon>Dermabacteraceae</taxon>
        <taxon>Brachybacterium</taxon>
    </lineage>
</organism>
<feature type="region of interest" description="Disordered" evidence="8">
    <location>
        <begin position="116"/>
        <end position="141"/>
    </location>
</feature>
<feature type="region of interest" description="Disordered" evidence="8">
    <location>
        <begin position="155"/>
        <end position="205"/>
    </location>
</feature>
<evidence type="ECO:0000256" key="1">
    <source>
        <dbReference type="ARBA" id="ARBA00004651"/>
    </source>
</evidence>
<dbReference type="PANTHER" id="PTHR34702">
    <property type="entry name" value="NA(+)/H(+) ANTIPORTER SUBUNIT F1"/>
    <property type="match status" value="1"/>
</dbReference>
<reference evidence="10 12" key="1">
    <citation type="submission" date="2018-07" db="EMBL/GenBank/DDBJ databases">
        <title>Brachybacterium saurashtrense DSM 23186 genome sequence.</title>
        <authorList>
            <person name="Guo L."/>
        </authorList>
    </citation>
    <scope>NUCLEOTIDE SEQUENCE [LARGE SCALE GENOMIC DNA]</scope>
    <source>
        <strain evidence="10 12">DSM 23186</strain>
    </source>
</reference>
<name>A0A345YPW9_9MICO</name>
<comment type="similarity">
    <text evidence="2">Belongs to the CPA3 antiporters (TC 2.A.63) subunit F family.</text>
</comment>
<evidence type="ECO:0000256" key="2">
    <source>
        <dbReference type="ARBA" id="ARBA00009212"/>
    </source>
</evidence>
<evidence type="ECO:0000313" key="11">
    <source>
        <dbReference type="EMBL" id="RRR23710.1"/>
    </source>
</evidence>
<dbReference type="Proteomes" id="UP000282185">
    <property type="component" value="Unassembled WGS sequence"/>
</dbReference>
<dbReference type="Proteomes" id="UP000254236">
    <property type="component" value="Chromosome"/>
</dbReference>
<evidence type="ECO:0000256" key="6">
    <source>
        <dbReference type="ARBA" id="ARBA00022989"/>
    </source>
</evidence>
<evidence type="ECO:0000256" key="8">
    <source>
        <dbReference type="SAM" id="MobiDB-lite"/>
    </source>
</evidence>
<evidence type="ECO:0000256" key="3">
    <source>
        <dbReference type="ARBA" id="ARBA00022448"/>
    </source>
</evidence>
<evidence type="ECO:0000256" key="5">
    <source>
        <dbReference type="ARBA" id="ARBA00022692"/>
    </source>
</evidence>
<proteinExistence type="inferred from homology"/>
<feature type="transmembrane region" description="Helical" evidence="9">
    <location>
        <begin position="6"/>
        <end position="24"/>
    </location>
</feature>
<protein>
    <recommendedName>
        <fullName evidence="14">Sodium:proton antiporter</fullName>
    </recommendedName>
</protein>
<dbReference type="EMBL" id="QSWH01000002">
    <property type="protein sequence ID" value="RRR23710.1"/>
    <property type="molecule type" value="Genomic_DNA"/>
</dbReference>
<accession>A0A345YPW9</accession>
<keyword evidence="7 9" id="KW-0472">Membrane</keyword>
<evidence type="ECO:0008006" key="14">
    <source>
        <dbReference type="Google" id="ProtNLM"/>
    </source>
</evidence>
<comment type="subcellular location">
    <subcellularLocation>
        <location evidence="1">Cell membrane</location>
        <topology evidence="1">Multi-pass membrane protein</topology>
    </subcellularLocation>
</comment>
<dbReference type="OrthoDB" id="3733837at2"/>
<feature type="compositionally biased region" description="Low complexity" evidence="8">
    <location>
        <begin position="129"/>
        <end position="141"/>
    </location>
</feature>
<dbReference type="GO" id="GO:0005886">
    <property type="term" value="C:plasma membrane"/>
    <property type="evidence" value="ECO:0007669"/>
    <property type="project" value="UniProtKB-SubCell"/>
</dbReference>